<evidence type="ECO:0000313" key="2">
    <source>
        <dbReference type="EMBL" id="GLQ92739.1"/>
    </source>
</evidence>
<organism evidence="2 3">
    <name type="scientific">Dyella acidisoli</name>
    <dbReference type="NCBI Taxonomy" id="1867834"/>
    <lineage>
        <taxon>Bacteria</taxon>
        <taxon>Pseudomonadati</taxon>
        <taxon>Pseudomonadota</taxon>
        <taxon>Gammaproteobacteria</taxon>
        <taxon>Lysobacterales</taxon>
        <taxon>Rhodanobacteraceae</taxon>
        <taxon>Dyella</taxon>
    </lineage>
</organism>
<name>A0ABQ5XNK1_9GAMM</name>
<keyword evidence="3" id="KW-1185">Reference proteome</keyword>
<dbReference type="Pfam" id="PF18922">
    <property type="entry name" value="DUF5672"/>
    <property type="match status" value="1"/>
</dbReference>
<feature type="domain" description="DUF5672" evidence="1">
    <location>
        <begin position="2"/>
        <end position="139"/>
    </location>
</feature>
<dbReference type="Proteomes" id="UP001156670">
    <property type="component" value="Unassembled WGS sequence"/>
</dbReference>
<gene>
    <name evidence="2" type="ORF">GCM10007901_16900</name>
</gene>
<evidence type="ECO:0000259" key="1">
    <source>
        <dbReference type="Pfam" id="PF18922"/>
    </source>
</evidence>
<comment type="caution">
    <text evidence="2">The sequence shown here is derived from an EMBL/GenBank/DDBJ whole genome shotgun (WGS) entry which is preliminary data.</text>
</comment>
<sequence length="146" mass="16827">MDGWVLSIDNWHDDFLHYDYLGAPIHLAHIEAPDGVHWVRQFDWCKDMGRPGYTVTPVLNGGFNLRSPRLMRALVEHPDVRVCIPPADVVVGDPLRMYWNNDVLLEDLQLSEMLRPALETKDLRFLPLDVASRFAYAGAIHHAWTR</sequence>
<dbReference type="InterPro" id="IPR043729">
    <property type="entry name" value="DUF5672"/>
</dbReference>
<protein>
    <recommendedName>
        <fullName evidence="1">DUF5672 domain-containing protein</fullName>
    </recommendedName>
</protein>
<proteinExistence type="predicted"/>
<reference evidence="3" key="1">
    <citation type="journal article" date="2019" name="Int. J. Syst. Evol. Microbiol.">
        <title>The Global Catalogue of Microorganisms (GCM) 10K type strain sequencing project: providing services to taxonomists for standard genome sequencing and annotation.</title>
        <authorList>
            <consortium name="The Broad Institute Genomics Platform"/>
            <consortium name="The Broad Institute Genome Sequencing Center for Infectious Disease"/>
            <person name="Wu L."/>
            <person name="Ma J."/>
        </authorList>
    </citation>
    <scope>NUCLEOTIDE SEQUENCE [LARGE SCALE GENOMIC DNA]</scope>
    <source>
        <strain evidence="3">NBRC 111980</strain>
    </source>
</reference>
<dbReference type="EMBL" id="BSOB01000010">
    <property type="protein sequence ID" value="GLQ92739.1"/>
    <property type="molecule type" value="Genomic_DNA"/>
</dbReference>
<evidence type="ECO:0000313" key="3">
    <source>
        <dbReference type="Proteomes" id="UP001156670"/>
    </source>
</evidence>
<accession>A0ABQ5XNK1</accession>